<proteinExistence type="predicted"/>
<sequence>MEASALVEKMLCFFFSTLLPAFRNLRWTATQRDESALPRFTAPRVPSTPAGYPASFGATGQQLAPPPRRLRAYLPRCQSRRITTVLDVDDAASGGKAARVAFLA</sequence>
<evidence type="ECO:0000313" key="2">
    <source>
        <dbReference type="Proteomes" id="UP001207468"/>
    </source>
</evidence>
<accession>A0ACC0TYX1</accession>
<evidence type="ECO:0000313" key="1">
    <source>
        <dbReference type="EMBL" id="KAI9454105.1"/>
    </source>
</evidence>
<name>A0ACC0TYX1_9AGAM</name>
<dbReference type="Proteomes" id="UP001207468">
    <property type="component" value="Unassembled WGS sequence"/>
</dbReference>
<keyword evidence="2" id="KW-1185">Reference proteome</keyword>
<protein>
    <submittedName>
        <fullName evidence="1">Uncharacterized protein</fullName>
    </submittedName>
</protein>
<gene>
    <name evidence="1" type="ORF">F5148DRAFT_1288800</name>
</gene>
<dbReference type="EMBL" id="JAGFNK010000283">
    <property type="protein sequence ID" value="KAI9454105.1"/>
    <property type="molecule type" value="Genomic_DNA"/>
</dbReference>
<organism evidence="1 2">
    <name type="scientific">Russula earlei</name>
    <dbReference type="NCBI Taxonomy" id="71964"/>
    <lineage>
        <taxon>Eukaryota</taxon>
        <taxon>Fungi</taxon>
        <taxon>Dikarya</taxon>
        <taxon>Basidiomycota</taxon>
        <taxon>Agaricomycotina</taxon>
        <taxon>Agaricomycetes</taxon>
        <taxon>Russulales</taxon>
        <taxon>Russulaceae</taxon>
        <taxon>Russula</taxon>
    </lineage>
</organism>
<comment type="caution">
    <text evidence="1">The sequence shown here is derived from an EMBL/GenBank/DDBJ whole genome shotgun (WGS) entry which is preliminary data.</text>
</comment>
<reference evidence="1" key="1">
    <citation type="submission" date="2021-03" db="EMBL/GenBank/DDBJ databases">
        <title>Evolutionary priming and transition to the ectomycorrhizal habit in an iconic lineage of mushroom-forming fungi: is preadaptation a requirement?</title>
        <authorList>
            <consortium name="DOE Joint Genome Institute"/>
            <person name="Looney B.P."/>
            <person name="Miyauchi S."/>
            <person name="Morin E."/>
            <person name="Drula E."/>
            <person name="Courty P.E."/>
            <person name="Chicoki N."/>
            <person name="Fauchery L."/>
            <person name="Kohler A."/>
            <person name="Kuo A."/>
            <person name="LaButti K."/>
            <person name="Pangilinan J."/>
            <person name="Lipzen A."/>
            <person name="Riley R."/>
            <person name="Andreopoulos W."/>
            <person name="He G."/>
            <person name="Johnson J."/>
            <person name="Barry K.W."/>
            <person name="Grigoriev I.V."/>
            <person name="Nagy L."/>
            <person name="Hibbett D."/>
            <person name="Henrissat B."/>
            <person name="Matheny P.B."/>
            <person name="Labbe J."/>
            <person name="Martin A.F."/>
        </authorList>
    </citation>
    <scope>NUCLEOTIDE SEQUENCE</scope>
    <source>
        <strain evidence="1">BPL698</strain>
    </source>
</reference>